<feature type="domain" description="Galactosyltransferase C-terminal" evidence="11">
    <location>
        <begin position="122"/>
        <end position="177"/>
    </location>
</feature>
<evidence type="ECO:0000256" key="3">
    <source>
        <dbReference type="ARBA" id="ARBA00005735"/>
    </source>
</evidence>
<proteinExistence type="inferred from homology"/>
<dbReference type="PRINTS" id="PR02050">
    <property type="entry name" value="B14GALTRFASE"/>
</dbReference>
<protein>
    <recommendedName>
        <fullName evidence="14">Galactosyltransferase C-terminal domain-containing protein</fullName>
    </recommendedName>
</protein>
<keyword evidence="10" id="KW-0325">Glycoprotein</keyword>
<keyword evidence="6" id="KW-0812">Transmembrane</keyword>
<evidence type="ECO:0000259" key="11">
    <source>
        <dbReference type="Pfam" id="PF02709"/>
    </source>
</evidence>
<comment type="pathway">
    <text evidence="2">Protein modification; protein glycosylation.</text>
</comment>
<evidence type="ECO:0000256" key="2">
    <source>
        <dbReference type="ARBA" id="ARBA00004922"/>
    </source>
</evidence>
<dbReference type="Gene3D" id="3.90.550.10">
    <property type="entry name" value="Spore Coat Polysaccharide Biosynthesis Protein SpsA, Chain A"/>
    <property type="match status" value="1"/>
</dbReference>
<feature type="domain" description="Galactosyltransferase N-terminal" evidence="12">
    <location>
        <begin position="57"/>
        <end position="108"/>
    </location>
</feature>
<evidence type="ECO:0000259" key="12">
    <source>
        <dbReference type="Pfam" id="PF13733"/>
    </source>
</evidence>
<dbReference type="PANTHER" id="PTHR19300:SF57">
    <property type="entry name" value="BETA-1,4-N-ACETYLGALACTOSAMINYLTRANSFERASE"/>
    <property type="match status" value="1"/>
</dbReference>
<evidence type="ECO:0000256" key="9">
    <source>
        <dbReference type="ARBA" id="ARBA00023136"/>
    </source>
</evidence>
<dbReference type="GO" id="GO:0005794">
    <property type="term" value="C:Golgi apparatus"/>
    <property type="evidence" value="ECO:0007669"/>
    <property type="project" value="TreeGrafter"/>
</dbReference>
<keyword evidence="7" id="KW-0735">Signal-anchor</keyword>
<dbReference type="Pfam" id="PF13733">
    <property type="entry name" value="Glyco_transf_7N"/>
    <property type="match status" value="1"/>
</dbReference>
<keyword evidence="8" id="KW-1133">Transmembrane helix</keyword>
<dbReference type="GO" id="GO:0016020">
    <property type="term" value="C:membrane"/>
    <property type="evidence" value="ECO:0007669"/>
    <property type="project" value="UniProtKB-SubCell"/>
</dbReference>
<evidence type="ECO:0000256" key="6">
    <source>
        <dbReference type="ARBA" id="ARBA00022692"/>
    </source>
</evidence>
<evidence type="ECO:0000313" key="13">
    <source>
        <dbReference type="EMBL" id="QHT92955.1"/>
    </source>
</evidence>
<accession>A0A6C0IKE4</accession>
<dbReference type="InterPro" id="IPR003859">
    <property type="entry name" value="Galactosyl_T"/>
</dbReference>
<evidence type="ECO:0000256" key="1">
    <source>
        <dbReference type="ARBA" id="ARBA00004606"/>
    </source>
</evidence>
<dbReference type="GO" id="GO:0008378">
    <property type="term" value="F:galactosyltransferase activity"/>
    <property type="evidence" value="ECO:0007669"/>
    <property type="project" value="TreeGrafter"/>
</dbReference>
<evidence type="ECO:0000256" key="5">
    <source>
        <dbReference type="ARBA" id="ARBA00022679"/>
    </source>
</evidence>
<dbReference type="AlphaFoldDB" id="A0A6C0IKE4"/>
<dbReference type="PANTHER" id="PTHR19300">
    <property type="entry name" value="BETA-1,4-GALACTOSYLTRANSFERASE"/>
    <property type="match status" value="1"/>
</dbReference>
<dbReference type="InterPro" id="IPR027791">
    <property type="entry name" value="Galactosyl_T_C"/>
</dbReference>
<comment type="similarity">
    <text evidence="3">Belongs to the glycosyltransferase 7 family.</text>
</comment>
<evidence type="ECO:0000256" key="4">
    <source>
        <dbReference type="ARBA" id="ARBA00022676"/>
    </source>
</evidence>
<dbReference type="SUPFAM" id="SSF53448">
    <property type="entry name" value="Nucleotide-diphospho-sugar transferases"/>
    <property type="match status" value="1"/>
</dbReference>
<evidence type="ECO:0000256" key="7">
    <source>
        <dbReference type="ARBA" id="ARBA00022968"/>
    </source>
</evidence>
<sequence>MNVPNKIFIIPYRNRENQKQEFLKHMTENILVNEIGSNEIGSNEIGSNEIGSNEIGSYEIYFAHQHDARPFNRGAMKNIGFLAMKCKYPQAYKNITFIFHDVDTFPASKDLIDYDTTPGRVKHYYGYEFALGGIFAIKGGDFERSLGFPNFWGWGLEDNVIQERCLKLGLTIDRSQFYQMRDPRIIRAFDGFERIISKRDSVVYKRETPDNITSLKNIKWFVTNEYINITHFDCFMNPNEQDYATHDIRSGNKLQVPQGYDRRKWTLNSMMKKANPPTF</sequence>
<evidence type="ECO:0008006" key="14">
    <source>
        <dbReference type="Google" id="ProtNLM"/>
    </source>
</evidence>
<evidence type="ECO:0000256" key="10">
    <source>
        <dbReference type="ARBA" id="ARBA00023180"/>
    </source>
</evidence>
<keyword evidence="9" id="KW-0472">Membrane</keyword>
<organism evidence="13">
    <name type="scientific">viral metagenome</name>
    <dbReference type="NCBI Taxonomy" id="1070528"/>
    <lineage>
        <taxon>unclassified sequences</taxon>
        <taxon>metagenomes</taxon>
        <taxon>organismal metagenomes</taxon>
    </lineage>
</organism>
<keyword evidence="5" id="KW-0808">Transferase</keyword>
<dbReference type="InterPro" id="IPR029044">
    <property type="entry name" value="Nucleotide-diphossugar_trans"/>
</dbReference>
<dbReference type="Pfam" id="PF02709">
    <property type="entry name" value="Glyco_transf_7C"/>
    <property type="match status" value="1"/>
</dbReference>
<dbReference type="UniPathway" id="UPA00378"/>
<dbReference type="InterPro" id="IPR027995">
    <property type="entry name" value="Galactosyl_T_N"/>
</dbReference>
<comment type="subcellular location">
    <subcellularLocation>
        <location evidence="1">Membrane</location>
        <topology evidence="1">Single-pass type II membrane protein</topology>
    </subcellularLocation>
</comment>
<reference evidence="13" key="1">
    <citation type="journal article" date="2020" name="Nature">
        <title>Giant virus diversity and host interactions through global metagenomics.</title>
        <authorList>
            <person name="Schulz F."/>
            <person name="Roux S."/>
            <person name="Paez-Espino D."/>
            <person name="Jungbluth S."/>
            <person name="Walsh D.A."/>
            <person name="Denef V.J."/>
            <person name="McMahon K.D."/>
            <person name="Konstantinidis K.T."/>
            <person name="Eloe-Fadrosh E.A."/>
            <person name="Kyrpides N.C."/>
            <person name="Woyke T."/>
        </authorList>
    </citation>
    <scope>NUCLEOTIDE SEQUENCE</scope>
    <source>
        <strain evidence="13">GVMAG-M-3300023184-89</strain>
    </source>
</reference>
<keyword evidence="4" id="KW-0328">Glycosyltransferase</keyword>
<dbReference type="EMBL" id="MN740198">
    <property type="protein sequence ID" value="QHT92955.1"/>
    <property type="molecule type" value="Genomic_DNA"/>
</dbReference>
<evidence type="ECO:0000256" key="8">
    <source>
        <dbReference type="ARBA" id="ARBA00022989"/>
    </source>
</evidence>
<dbReference type="GO" id="GO:0005975">
    <property type="term" value="P:carbohydrate metabolic process"/>
    <property type="evidence" value="ECO:0007669"/>
    <property type="project" value="InterPro"/>
</dbReference>
<name>A0A6C0IKE4_9ZZZZ</name>